<proteinExistence type="predicted"/>
<accession>A0A351U199</accession>
<dbReference type="SUPFAM" id="SSF103007">
    <property type="entry name" value="Hypothetical protein TT1725"/>
    <property type="match status" value="1"/>
</dbReference>
<dbReference type="STRING" id="909663.GCA_000512235_02201"/>
<reference evidence="1" key="1">
    <citation type="journal article" date="2020" name="Biotechnol. Biofuels">
        <title>New insights from the biogas microbiome by comprehensive genome-resolved metagenomics of nearly 1600 species originating from multiple anaerobic digesters.</title>
        <authorList>
            <person name="Campanaro S."/>
            <person name="Treu L."/>
            <person name="Rodriguez-R L.M."/>
            <person name="Kovalovszki A."/>
            <person name="Ziels R.M."/>
            <person name="Maus I."/>
            <person name="Zhu X."/>
            <person name="Kougias P.G."/>
            <person name="Basile A."/>
            <person name="Luo G."/>
            <person name="Schluter A."/>
            <person name="Konstantinidis K.T."/>
            <person name="Angelidaki I."/>
        </authorList>
    </citation>
    <scope>NUCLEOTIDE SEQUENCE</scope>
    <source>
        <strain evidence="1">AS06rmzACSIP_7</strain>
    </source>
</reference>
<dbReference type="Proteomes" id="UP000777265">
    <property type="component" value="Unassembled WGS sequence"/>
</dbReference>
<sequence length="99" mass="11349">MIVGISTVEIFFPENQSLKDKRQVLKKIVEKVRSRFSISVMEVDRNNLWQRAKIGFSVVGVKRDHVSAAIENIHEYIESLYIGTVIDTKTEIIVMGNEI</sequence>
<dbReference type="PANTHER" id="PTHR36441:SF1">
    <property type="entry name" value="DUF503 DOMAIN-CONTAINING PROTEIN"/>
    <property type="match status" value="1"/>
</dbReference>
<dbReference type="EMBL" id="JAAYEE010000134">
    <property type="protein sequence ID" value="NLW35483.1"/>
    <property type="molecule type" value="Genomic_DNA"/>
</dbReference>
<organism evidence="1 2">
    <name type="scientific">Syntrophorhabdus aromaticivorans</name>
    <dbReference type="NCBI Taxonomy" id="328301"/>
    <lineage>
        <taxon>Bacteria</taxon>
        <taxon>Pseudomonadati</taxon>
        <taxon>Thermodesulfobacteriota</taxon>
        <taxon>Syntrophorhabdia</taxon>
        <taxon>Syntrophorhabdales</taxon>
        <taxon>Syntrophorhabdaceae</taxon>
        <taxon>Syntrophorhabdus</taxon>
    </lineage>
</organism>
<evidence type="ECO:0000313" key="2">
    <source>
        <dbReference type="Proteomes" id="UP000777265"/>
    </source>
</evidence>
<dbReference type="AlphaFoldDB" id="A0A351U199"/>
<gene>
    <name evidence="1" type="ORF">GXY80_08400</name>
</gene>
<dbReference type="Gene3D" id="3.30.70.1120">
    <property type="entry name" value="TT1725-like"/>
    <property type="match status" value="1"/>
</dbReference>
<dbReference type="PANTHER" id="PTHR36441">
    <property type="entry name" value="HYPOTHETICAL CYTOSOLIC PROTEIN"/>
    <property type="match status" value="1"/>
</dbReference>
<dbReference type="InterPro" id="IPR036746">
    <property type="entry name" value="TT1725-like_sf"/>
</dbReference>
<name>A0A351U199_9BACT</name>
<dbReference type="InterPro" id="IPR007546">
    <property type="entry name" value="DUF503"/>
</dbReference>
<reference evidence="1" key="2">
    <citation type="submission" date="2020-01" db="EMBL/GenBank/DDBJ databases">
        <authorList>
            <person name="Campanaro S."/>
        </authorList>
    </citation>
    <scope>NUCLEOTIDE SEQUENCE</scope>
    <source>
        <strain evidence="1">AS06rmzACSIP_7</strain>
    </source>
</reference>
<dbReference type="Pfam" id="PF04456">
    <property type="entry name" value="DUF503"/>
    <property type="match status" value="1"/>
</dbReference>
<protein>
    <submittedName>
        <fullName evidence="1">DUF503 domain-containing protein</fullName>
    </submittedName>
</protein>
<comment type="caution">
    <text evidence="1">The sequence shown here is derived from an EMBL/GenBank/DDBJ whole genome shotgun (WGS) entry which is preliminary data.</text>
</comment>
<evidence type="ECO:0000313" key="1">
    <source>
        <dbReference type="EMBL" id="NLW35483.1"/>
    </source>
</evidence>